<reference evidence="2" key="1">
    <citation type="submission" date="2016-06" db="EMBL/GenBank/DDBJ databases">
        <title>Parallel loss of symbiosis genes in relatives of nitrogen-fixing non-legume Parasponia.</title>
        <authorList>
            <person name="Van Velzen R."/>
            <person name="Holmer R."/>
            <person name="Bu F."/>
            <person name="Rutten L."/>
            <person name="Van Zeijl A."/>
            <person name="Liu W."/>
            <person name="Santuari L."/>
            <person name="Cao Q."/>
            <person name="Sharma T."/>
            <person name="Shen D."/>
            <person name="Roswanjaya Y."/>
            <person name="Wardhani T."/>
            <person name="Kalhor M.S."/>
            <person name="Jansen J."/>
            <person name="Van den Hoogen J."/>
            <person name="Gungor B."/>
            <person name="Hartog M."/>
            <person name="Hontelez J."/>
            <person name="Verver J."/>
            <person name="Yang W.-C."/>
            <person name="Schijlen E."/>
            <person name="Repin R."/>
            <person name="Schilthuizen M."/>
            <person name="Schranz E."/>
            <person name="Heidstra R."/>
            <person name="Miyata K."/>
            <person name="Fedorova E."/>
            <person name="Kohlen W."/>
            <person name="Bisseling T."/>
            <person name="Smit S."/>
            <person name="Geurts R."/>
        </authorList>
    </citation>
    <scope>NUCLEOTIDE SEQUENCE [LARGE SCALE GENOMIC DNA]</scope>
    <source>
        <strain evidence="2">cv. RG33-2</strain>
    </source>
</reference>
<evidence type="ECO:0000313" key="2">
    <source>
        <dbReference type="Proteomes" id="UP000237000"/>
    </source>
</evidence>
<feature type="non-terminal residue" evidence="1">
    <location>
        <position position="1"/>
    </location>
</feature>
<dbReference type="EMBL" id="JXTC01000920">
    <property type="protein sequence ID" value="PON34702.1"/>
    <property type="molecule type" value="Genomic_DNA"/>
</dbReference>
<keyword evidence="2" id="KW-1185">Reference proteome</keyword>
<accession>A0A2P5ADU8</accession>
<dbReference type="Proteomes" id="UP000237000">
    <property type="component" value="Unassembled WGS sequence"/>
</dbReference>
<gene>
    <name evidence="1" type="ORF">TorRG33x02_352820</name>
</gene>
<name>A0A2P5ADU8_TREOI</name>
<dbReference type="AlphaFoldDB" id="A0A2P5ADU8"/>
<dbReference type="InParanoid" id="A0A2P5ADU8"/>
<proteinExistence type="predicted"/>
<sequence length="83" mass="9609">IPTILGFKAKLAEENDQGPFLVRELFRAIGGWDIQKLNILFGSEMTREILKILVNQHDSLDEWIWIHNPNASSRSNRHISKIK</sequence>
<evidence type="ECO:0000313" key="1">
    <source>
        <dbReference type="EMBL" id="PON34702.1"/>
    </source>
</evidence>
<protein>
    <submittedName>
        <fullName evidence="1">Uncharacterized protein</fullName>
    </submittedName>
</protein>
<comment type="caution">
    <text evidence="1">The sequence shown here is derived from an EMBL/GenBank/DDBJ whole genome shotgun (WGS) entry which is preliminary data.</text>
</comment>
<organism evidence="1 2">
    <name type="scientific">Trema orientale</name>
    <name type="common">Charcoal tree</name>
    <name type="synonym">Celtis orientalis</name>
    <dbReference type="NCBI Taxonomy" id="63057"/>
    <lineage>
        <taxon>Eukaryota</taxon>
        <taxon>Viridiplantae</taxon>
        <taxon>Streptophyta</taxon>
        <taxon>Embryophyta</taxon>
        <taxon>Tracheophyta</taxon>
        <taxon>Spermatophyta</taxon>
        <taxon>Magnoliopsida</taxon>
        <taxon>eudicotyledons</taxon>
        <taxon>Gunneridae</taxon>
        <taxon>Pentapetalae</taxon>
        <taxon>rosids</taxon>
        <taxon>fabids</taxon>
        <taxon>Rosales</taxon>
        <taxon>Cannabaceae</taxon>
        <taxon>Trema</taxon>
    </lineage>
</organism>